<reference evidence="9 10" key="1">
    <citation type="journal article" date="2020" name="Biotechnol. Biofuels">
        <title>New insights from the biogas microbiome by comprehensive genome-resolved metagenomics of nearly 1600 species originating from multiple anaerobic digesters.</title>
        <authorList>
            <person name="Campanaro S."/>
            <person name="Treu L."/>
            <person name="Rodriguez-R L.M."/>
            <person name="Kovalovszki A."/>
            <person name="Ziels R.M."/>
            <person name="Maus I."/>
            <person name="Zhu X."/>
            <person name="Kougias P.G."/>
            <person name="Basile A."/>
            <person name="Luo G."/>
            <person name="Schluter A."/>
            <person name="Konstantinidis K.T."/>
            <person name="Angelidaki I."/>
        </authorList>
    </citation>
    <scope>NUCLEOTIDE SEQUENCE [LARGE SCALE GENOMIC DNA]</scope>
    <source>
        <strain evidence="9">AS23ysBPME_34</strain>
    </source>
</reference>
<accession>A0A7X8C4Y1</accession>
<evidence type="ECO:0000256" key="2">
    <source>
        <dbReference type="ARBA" id="ARBA00011963"/>
    </source>
</evidence>
<dbReference type="Proteomes" id="UP000541058">
    <property type="component" value="Unassembled WGS sequence"/>
</dbReference>
<dbReference type="GO" id="GO:0005524">
    <property type="term" value="F:ATP binding"/>
    <property type="evidence" value="ECO:0007669"/>
    <property type="project" value="UniProtKB-KW"/>
</dbReference>
<dbReference type="InterPro" id="IPR027417">
    <property type="entry name" value="P-loop_NTPase"/>
</dbReference>
<keyword evidence="4" id="KW-0547">Nucleotide-binding</keyword>
<dbReference type="GO" id="GO:0016301">
    <property type="term" value="F:kinase activity"/>
    <property type="evidence" value="ECO:0007669"/>
    <property type="project" value="UniProtKB-KW"/>
</dbReference>
<dbReference type="InterPro" id="IPR010488">
    <property type="entry name" value="Zeta_toxin_domain"/>
</dbReference>
<keyword evidence="9" id="KW-0418">Kinase</keyword>
<dbReference type="Gene3D" id="3.40.50.300">
    <property type="entry name" value="P-loop containing nucleotide triphosphate hydrolases"/>
    <property type="match status" value="1"/>
</dbReference>
<dbReference type="Pfam" id="PF06414">
    <property type="entry name" value="Zeta_toxin"/>
    <property type="match status" value="1"/>
</dbReference>
<keyword evidence="5" id="KW-0067">ATP-binding</keyword>
<dbReference type="EC" id="2.7.1.176" evidence="2"/>
<keyword evidence="3" id="KW-1277">Toxin-antitoxin system</keyword>
<comment type="similarity">
    <text evidence="1">Belongs to the zeta toxin family.</text>
</comment>
<sequence>MKEQLLSLIEQGFPTMEEPMPRGDMPGDKIFYSEDSFDKAQTLYKELISRVDFETEDKIIISVSGGSGSGKTTLASILAFYFEKAGVGTYILSGDNYPHRIPEYNDAERVQIYRDAAQKALVEQGLYNDEIKAVLDNIYQVFNDGSLDYLSQYDWYQTYHLAGKRALADYLGTDKELNIPAINRVLKEFKEGHDHIWLKRMGRTPDALWYDQVDFSNKKIMILEWTHGNHADLRGIDFRLFLNSTPAETMAYRKLRARDGHADSAFVTMVLGIEQEKLHQQSPMADLIFSKEGVVLDYDQYLSLIEGA</sequence>
<feature type="domain" description="Zeta toxin" evidence="8">
    <location>
        <begin position="55"/>
        <end position="178"/>
    </location>
</feature>
<comment type="catalytic activity">
    <reaction evidence="7">
        <text>UDP-N-acetyl-alpha-D-glucosamine + ATP = UDP-N-acetyl-alpha-D-glucosamine 3'-phosphate + ADP + H(+)</text>
        <dbReference type="Rhea" id="RHEA:32671"/>
        <dbReference type="ChEBI" id="CHEBI:15378"/>
        <dbReference type="ChEBI" id="CHEBI:30616"/>
        <dbReference type="ChEBI" id="CHEBI:57705"/>
        <dbReference type="ChEBI" id="CHEBI:64353"/>
        <dbReference type="ChEBI" id="CHEBI:456216"/>
        <dbReference type="EC" id="2.7.1.176"/>
    </reaction>
</comment>
<comment type="caution">
    <text evidence="9">The sequence shown here is derived from an EMBL/GenBank/DDBJ whole genome shotgun (WGS) entry which is preliminary data.</text>
</comment>
<dbReference type="RefSeq" id="WP_101813946.1">
    <property type="nucleotide sequence ID" value="NZ_JAAYSM010000332.1"/>
</dbReference>
<protein>
    <recommendedName>
        <fullName evidence="6">UDP-N-acetylglucosamine kinase</fullName>
        <ecNumber evidence="2">2.7.1.176</ecNumber>
    </recommendedName>
    <alternativeName>
        <fullName evidence="6">UDP-N-acetylglucosamine kinase</fullName>
    </alternativeName>
</protein>
<evidence type="ECO:0000256" key="3">
    <source>
        <dbReference type="ARBA" id="ARBA00022649"/>
    </source>
</evidence>
<dbReference type="EMBL" id="JAAYSM010000332">
    <property type="protein sequence ID" value="NLJ19098.1"/>
    <property type="molecule type" value="Genomic_DNA"/>
</dbReference>
<dbReference type="SUPFAM" id="SSF52540">
    <property type="entry name" value="P-loop containing nucleoside triphosphate hydrolases"/>
    <property type="match status" value="1"/>
</dbReference>
<evidence type="ECO:0000256" key="6">
    <source>
        <dbReference type="ARBA" id="ARBA00032897"/>
    </source>
</evidence>
<evidence type="ECO:0000256" key="7">
    <source>
        <dbReference type="ARBA" id="ARBA00048178"/>
    </source>
</evidence>
<keyword evidence="9" id="KW-0808">Transferase</keyword>
<organism evidence="9 10">
    <name type="scientific">Globicatella sulfidifaciens</name>
    <dbReference type="NCBI Taxonomy" id="136093"/>
    <lineage>
        <taxon>Bacteria</taxon>
        <taxon>Bacillati</taxon>
        <taxon>Bacillota</taxon>
        <taxon>Bacilli</taxon>
        <taxon>Lactobacillales</taxon>
        <taxon>Aerococcaceae</taxon>
        <taxon>Globicatella</taxon>
    </lineage>
</organism>
<evidence type="ECO:0000256" key="1">
    <source>
        <dbReference type="ARBA" id="ARBA00009104"/>
    </source>
</evidence>
<evidence type="ECO:0000256" key="5">
    <source>
        <dbReference type="ARBA" id="ARBA00022840"/>
    </source>
</evidence>
<gene>
    <name evidence="9" type="ORF">GX355_09565</name>
</gene>
<dbReference type="AlphaFoldDB" id="A0A7X8C4Y1"/>
<name>A0A7X8C4Y1_9LACT</name>
<evidence type="ECO:0000256" key="4">
    <source>
        <dbReference type="ARBA" id="ARBA00022741"/>
    </source>
</evidence>
<evidence type="ECO:0000313" key="10">
    <source>
        <dbReference type="Proteomes" id="UP000541058"/>
    </source>
</evidence>
<evidence type="ECO:0000313" key="9">
    <source>
        <dbReference type="EMBL" id="NLJ19098.1"/>
    </source>
</evidence>
<proteinExistence type="inferred from homology"/>
<evidence type="ECO:0000259" key="8">
    <source>
        <dbReference type="Pfam" id="PF06414"/>
    </source>
</evidence>